<dbReference type="EMBL" id="JACKWY010000005">
    <property type="protein sequence ID" value="MBB6715220.1"/>
    <property type="molecule type" value="Genomic_DNA"/>
</dbReference>
<dbReference type="Pfam" id="PF00081">
    <property type="entry name" value="Sod_Fe_N"/>
    <property type="match status" value="1"/>
</dbReference>
<protein>
    <recommendedName>
        <fullName evidence="2 6">Superoxide dismutase</fullName>
        <ecNumber evidence="2 6">1.15.1.1</ecNumber>
    </recommendedName>
</protein>
<evidence type="ECO:0000313" key="12">
    <source>
        <dbReference type="Proteomes" id="UP000585258"/>
    </source>
</evidence>
<dbReference type="Gene3D" id="1.10.287.990">
    <property type="entry name" value="Fe,Mn superoxide dismutase (SOD) domain"/>
    <property type="match status" value="1"/>
</dbReference>
<organism evidence="10 11">
    <name type="scientific">Clostridium gasigenes</name>
    <dbReference type="NCBI Taxonomy" id="94869"/>
    <lineage>
        <taxon>Bacteria</taxon>
        <taxon>Bacillati</taxon>
        <taxon>Bacillota</taxon>
        <taxon>Clostridia</taxon>
        <taxon>Eubacteriales</taxon>
        <taxon>Clostridiaceae</taxon>
        <taxon>Clostridium</taxon>
    </lineage>
</organism>
<dbReference type="GO" id="GO:0005737">
    <property type="term" value="C:cytoplasm"/>
    <property type="evidence" value="ECO:0007669"/>
    <property type="project" value="TreeGrafter"/>
</dbReference>
<dbReference type="EC" id="1.15.1.1" evidence="2 6"/>
<gene>
    <name evidence="9" type="ORF">H7E68_10815</name>
    <name evidence="10" type="ORF">SAMN04488529_103196</name>
</gene>
<dbReference type="SUPFAM" id="SSF46609">
    <property type="entry name" value="Fe,Mn superoxide dismutase (SOD), N-terminal domain"/>
    <property type="match status" value="1"/>
</dbReference>
<dbReference type="PANTHER" id="PTHR43595:SF2">
    <property type="entry name" value="SMALL RIBOSOMAL SUBUNIT PROTEIN MS42"/>
    <property type="match status" value="1"/>
</dbReference>
<proteinExistence type="inferred from homology"/>
<feature type="domain" description="Manganese/iron superoxide dismutase C-terminal" evidence="8">
    <location>
        <begin position="97"/>
        <end position="197"/>
    </location>
</feature>
<keyword evidence="11" id="KW-1185">Reference proteome</keyword>
<keyword evidence="3 5" id="KW-0479">Metal-binding</keyword>
<evidence type="ECO:0000259" key="8">
    <source>
        <dbReference type="Pfam" id="PF02777"/>
    </source>
</evidence>
<dbReference type="RefSeq" id="WP_089968153.1">
    <property type="nucleotide sequence ID" value="NZ_FNJM01000003.1"/>
</dbReference>
<evidence type="ECO:0000256" key="5">
    <source>
        <dbReference type="PIRSR" id="PIRSR000349-1"/>
    </source>
</evidence>
<dbReference type="Gene3D" id="3.55.40.20">
    <property type="entry name" value="Iron/manganese superoxide dismutase, C-terminal domain"/>
    <property type="match status" value="1"/>
</dbReference>
<feature type="binding site" evidence="5">
    <location>
        <position position="165"/>
    </location>
    <ligand>
        <name>Mn(2+)</name>
        <dbReference type="ChEBI" id="CHEBI:29035"/>
    </ligand>
</feature>
<dbReference type="STRING" id="94869.SAMN04488529_103196"/>
<evidence type="ECO:0000256" key="1">
    <source>
        <dbReference type="ARBA" id="ARBA00008714"/>
    </source>
</evidence>
<feature type="binding site" evidence="5">
    <location>
        <position position="26"/>
    </location>
    <ligand>
        <name>Mn(2+)</name>
        <dbReference type="ChEBI" id="CHEBI:29035"/>
    </ligand>
</feature>
<evidence type="ECO:0000256" key="4">
    <source>
        <dbReference type="ARBA" id="ARBA00023002"/>
    </source>
</evidence>
<evidence type="ECO:0000313" key="9">
    <source>
        <dbReference type="EMBL" id="MBB6715220.1"/>
    </source>
</evidence>
<dbReference type="PIRSF" id="PIRSF000349">
    <property type="entry name" value="SODismutase"/>
    <property type="match status" value="1"/>
</dbReference>
<sequence length="207" mass="24049">MYDKVKLDYTYDGLEPYIDAKTVEIHYTKHLQTYVNNLNNLLKGYEDFTDGKTLEQILRYPKKIPCKIRTGVINQGGGVSNHNFYFTILSPNAKIKPEGKLLDNINKCFGSFDELKEEVSRVTIAQFGSGYGWLVINRKGKLEIVSTQNQDTPISIGMVPLLTIDVWEHAYYLKYKNLRADYVKNIWNLIDWSKIEKIYYKSMGNRL</sequence>
<reference evidence="9 12" key="2">
    <citation type="submission" date="2020-08" db="EMBL/GenBank/DDBJ databases">
        <title>Clostridia isolated from Swiss meat.</title>
        <authorList>
            <person name="Wambui J."/>
            <person name="Stevens M.J.A."/>
            <person name="Stephan R."/>
        </authorList>
    </citation>
    <scope>NUCLEOTIDE SEQUENCE [LARGE SCALE GENOMIC DNA]</scope>
    <source>
        <strain evidence="9 12">CM001</strain>
    </source>
</reference>
<dbReference type="FunFam" id="3.55.40.20:FF:000004">
    <property type="entry name" value="Superoxide dismutase [Fe]"/>
    <property type="match status" value="1"/>
</dbReference>
<accession>A0A1H0RHT6</accession>
<dbReference type="OrthoDB" id="9803125at2"/>
<evidence type="ECO:0000313" key="10">
    <source>
        <dbReference type="EMBL" id="SDP29011.1"/>
    </source>
</evidence>
<evidence type="ECO:0000256" key="3">
    <source>
        <dbReference type="ARBA" id="ARBA00022723"/>
    </source>
</evidence>
<reference evidence="10 11" key="1">
    <citation type="submission" date="2016-10" db="EMBL/GenBank/DDBJ databases">
        <authorList>
            <person name="de Groot N.N."/>
        </authorList>
    </citation>
    <scope>NUCLEOTIDE SEQUENCE [LARGE SCALE GENOMIC DNA]</scope>
    <source>
        <strain evidence="10 11">DSM 12272</strain>
    </source>
</reference>
<feature type="binding site" evidence="5">
    <location>
        <position position="82"/>
    </location>
    <ligand>
        <name>Mn(2+)</name>
        <dbReference type="ChEBI" id="CHEBI:29035"/>
    </ligand>
</feature>
<dbReference type="InterPro" id="IPR036314">
    <property type="entry name" value="SOD_C_sf"/>
</dbReference>
<name>A0A1H0RHT6_9CLOT</name>
<dbReference type="EMBL" id="FNJM01000003">
    <property type="protein sequence ID" value="SDP29011.1"/>
    <property type="molecule type" value="Genomic_DNA"/>
</dbReference>
<dbReference type="Proteomes" id="UP000198597">
    <property type="component" value="Unassembled WGS sequence"/>
</dbReference>
<dbReference type="PRINTS" id="PR01703">
    <property type="entry name" value="MNSODISMTASE"/>
</dbReference>
<dbReference type="InterPro" id="IPR036324">
    <property type="entry name" value="Mn/Fe_SOD_N_sf"/>
</dbReference>
<dbReference type="Pfam" id="PF02777">
    <property type="entry name" value="Sod_Fe_C"/>
    <property type="match status" value="1"/>
</dbReference>
<feature type="binding site" evidence="5">
    <location>
        <position position="169"/>
    </location>
    <ligand>
        <name>Mn(2+)</name>
        <dbReference type="ChEBI" id="CHEBI:29035"/>
    </ligand>
</feature>
<dbReference type="AlphaFoldDB" id="A0A1H0RHT6"/>
<dbReference type="GO" id="GO:0004784">
    <property type="term" value="F:superoxide dismutase activity"/>
    <property type="evidence" value="ECO:0007669"/>
    <property type="project" value="UniProtKB-EC"/>
</dbReference>
<evidence type="ECO:0000256" key="6">
    <source>
        <dbReference type="RuleBase" id="RU000414"/>
    </source>
</evidence>
<evidence type="ECO:0000256" key="2">
    <source>
        <dbReference type="ARBA" id="ARBA00012682"/>
    </source>
</evidence>
<dbReference type="InterPro" id="IPR019831">
    <property type="entry name" value="Mn/Fe_SOD_N"/>
</dbReference>
<dbReference type="InterPro" id="IPR019833">
    <property type="entry name" value="Mn/Fe_SOD_BS"/>
</dbReference>
<dbReference type="PANTHER" id="PTHR43595">
    <property type="entry name" value="37S RIBOSOMAL PROTEIN S26, MITOCHONDRIAL"/>
    <property type="match status" value="1"/>
</dbReference>
<dbReference type="PROSITE" id="PS00088">
    <property type="entry name" value="SOD_MN"/>
    <property type="match status" value="1"/>
</dbReference>
<dbReference type="InterPro" id="IPR019832">
    <property type="entry name" value="Mn/Fe_SOD_C"/>
</dbReference>
<comment type="function">
    <text evidence="6">Destroys radicals which are normally produced within the cells and which are toxic to biological systems.</text>
</comment>
<dbReference type="Proteomes" id="UP000585258">
    <property type="component" value="Unassembled WGS sequence"/>
</dbReference>
<evidence type="ECO:0000259" key="7">
    <source>
        <dbReference type="Pfam" id="PF00081"/>
    </source>
</evidence>
<feature type="domain" description="Manganese/iron superoxide dismutase N-terminal" evidence="7">
    <location>
        <begin position="5"/>
        <end position="90"/>
    </location>
</feature>
<dbReference type="SUPFAM" id="SSF54719">
    <property type="entry name" value="Fe,Mn superoxide dismutase (SOD), C-terminal domain"/>
    <property type="match status" value="1"/>
</dbReference>
<evidence type="ECO:0000313" key="11">
    <source>
        <dbReference type="Proteomes" id="UP000198597"/>
    </source>
</evidence>
<dbReference type="GO" id="GO:0046872">
    <property type="term" value="F:metal ion binding"/>
    <property type="evidence" value="ECO:0007669"/>
    <property type="project" value="UniProtKB-KW"/>
</dbReference>
<comment type="catalytic activity">
    <reaction evidence="6">
        <text>2 superoxide + 2 H(+) = H2O2 + O2</text>
        <dbReference type="Rhea" id="RHEA:20696"/>
        <dbReference type="ChEBI" id="CHEBI:15378"/>
        <dbReference type="ChEBI" id="CHEBI:15379"/>
        <dbReference type="ChEBI" id="CHEBI:16240"/>
        <dbReference type="ChEBI" id="CHEBI:18421"/>
        <dbReference type="EC" id="1.15.1.1"/>
    </reaction>
</comment>
<dbReference type="InterPro" id="IPR001189">
    <property type="entry name" value="Mn/Fe_SOD"/>
</dbReference>
<comment type="similarity">
    <text evidence="1 6">Belongs to the iron/manganese superoxide dismutase family.</text>
</comment>
<keyword evidence="4 6" id="KW-0560">Oxidoreductase</keyword>